<dbReference type="PANTHER" id="PTHR33121">
    <property type="entry name" value="CYCLIC DI-GMP PHOSPHODIESTERASE PDEF"/>
    <property type="match status" value="1"/>
</dbReference>
<evidence type="ECO:0000259" key="2">
    <source>
        <dbReference type="PROSITE" id="PS50883"/>
    </source>
</evidence>
<evidence type="ECO:0000313" key="5">
    <source>
        <dbReference type="Proteomes" id="UP000242231"/>
    </source>
</evidence>
<dbReference type="PROSITE" id="PS50883">
    <property type="entry name" value="EAL"/>
    <property type="match status" value="1"/>
</dbReference>
<dbReference type="InterPro" id="IPR050706">
    <property type="entry name" value="Cyclic-di-GMP_PDE-like"/>
</dbReference>
<dbReference type="InterPro" id="IPR035919">
    <property type="entry name" value="EAL_sf"/>
</dbReference>
<dbReference type="Pfam" id="PF00563">
    <property type="entry name" value="EAL"/>
    <property type="match status" value="1"/>
</dbReference>
<keyword evidence="1" id="KW-0812">Transmembrane</keyword>
<dbReference type="Gene3D" id="3.20.20.450">
    <property type="entry name" value="EAL domain"/>
    <property type="match status" value="1"/>
</dbReference>
<reference evidence="5" key="1">
    <citation type="submission" date="2016-11" db="EMBL/GenBank/DDBJ databases">
        <authorList>
            <person name="Sisinthy S."/>
            <person name="Ara S."/>
            <person name="Gundlapally S.R."/>
        </authorList>
    </citation>
    <scope>NUCLEOTIDE SEQUENCE [LARGE SCALE GENOMIC DNA]</scope>
    <source>
        <strain evidence="5">V1-41</strain>
    </source>
</reference>
<dbReference type="RefSeq" id="WP_104487674.1">
    <property type="nucleotide sequence ID" value="NZ_BMYB01000033.1"/>
</dbReference>
<evidence type="ECO:0000259" key="3">
    <source>
        <dbReference type="PROSITE" id="PS50887"/>
    </source>
</evidence>
<evidence type="ECO:0000313" key="4">
    <source>
        <dbReference type="EMBL" id="PPL14958.1"/>
    </source>
</evidence>
<keyword evidence="1" id="KW-0472">Membrane</keyword>
<sequence length="604" mass="68624">MRETRPFGQALLLSGFIIILLSALLPWWASYRALQYQEQQIDARLTHLVTDHNPGSLLPGVSEMSTEQPLAASNPAWWFGQMAANHQRVIGQTTVFYRLDTKQATMQWLLLSVPLTLTSLLIFTALHQRRRKDEETKKHYFKSLLLDPDLSHLGGSDPVEQGIIGLHQSYSSQIEDLQQQLGVAQQQSYQDSLTNLGNRYAFRRDLDLMLNDENKLATATLMIVRASTLQIINTQRGFQAGDQYLQDIVRLVRKAILPELGARAYRISGTDIAVLVKGQCEPLAERLGIQLNQELYHYQHIHELDCAAYIGFTQLLPGQLSEQVLIRADLALAHSQGSEPNAWSVVLKHDDEDMGESQWRQRLQSMLAEDKILLQVQPAQIRKQSISGYNEIFARFPNENGGTYPAATVFAMLQRLNMSMLFEQKIIEMILQQIERKALPGQRWAINLTPASLQQNSFLIWLERVLLRNREVTASLVFELDEQVLQHQRVTGKRLLDMIRRCGARSAVSRFGHGYGSFRLLREVKPDYIKLDGQLVRQLEADSTSQQFVRMVVDLAQRMGCHVIAEGVETVEQKQVVESMHIDGIQGYLVAKPGDFSTFKVQAI</sequence>
<dbReference type="PROSITE" id="PS50887">
    <property type="entry name" value="GGDEF"/>
    <property type="match status" value="1"/>
</dbReference>
<dbReference type="SUPFAM" id="SSF141868">
    <property type="entry name" value="EAL domain-like"/>
    <property type="match status" value="1"/>
</dbReference>
<feature type="domain" description="GGDEF" evidence="3">
    <location>
        <begin position="217"/>
        <end position="348"/>
    </location>
</feature>
<protein>
    <submittedName>
        <fullName evidence="4">GGDEF-domain containing protein</fullName>
    </submittedName>
</protein>
<dbReference type="SUPFAM" id="SSF55073">
    <property type="entry name" value="Nucleotide cyclase"/>
    <property type="match status" value="1"/>
</dbReference>
<dbReference type="EMBL" id="MPZM01000043">
    <property type="protein sequence ID" value="PPL14958.1"/>
    <property type="molecule type" value="Genomic_DNA"/>
</dbReference>
<dbReference type="InterPro" id="IPR000160">
    <property type="entry name" value="GGDEF_dom"/>
</dbReference>
<dbReference type="InterPro" id="IPR029787">
    <property type="entry name" value="Nucleotide_cyclase"/>
</dbReference>
<dbReference type="InterPro" id="IPR001633">
    <property type="entry name" value="EAL_dom"/>
</dbReference>
<dbReference type="AlphaFoldDB" id="A0A2P5TJ56"/>
<dbReference type="SMART" id="SM00267">
    <property type="entry name" value="GGDEF"/>
    <property type="match status" value="1"/>
</dbReference>
<name>A0A2P5TJ56_9GAMM</name>
<accession>A0A2P5TJ56</accession>
<feature type="domain" description="EAL" evidence="2">
    <location>
        <begin position="356"/>
        <end position="604"/>
    </location>
</feature>
<dbReference type="Proteomes" id="UP000242231">
    <property type="component" value="Unassembled WGS sequence"/>
</dbReference>
<organism evidence="4 5">
    <name type="scientific">Oceanisphaera arctica</name>
    <dbReference type="NCBI Taxonomy" id="641510"/>
    <lineage>
        <taxon>Bacteria</taxon>
        <taxon>Pseudomonadati</taxon>
        <taxon>Pseudomonadota</taxon>
        <taxon>Gammaproteobacteria</taxon>
        <taxon>Aeromonadales</taxon>
        <taxon>Aeromonadaceae</taxon>
        <taxon>Oceanisphaera</taxon>
    </lineage>
</organism>
<dbReference type="Pfam" id="PF00990">
    <property type="entry name" value="GGDEF"/>
    <property type="match status" value="1"/>
</dbReference>
<feature type="transmembrane region" description="Helical" evidence="1">
    <location>
        <begin position="7"/>
        <end position="29"/>
    </location>
</feature>
<proteinExistence type="predicted"/>
<keyword evidence="1" id="KW-1133">Transmembrane helix</keyword>
<dbReference type="GO" id="GO:0071111">
    <property type="term" value="F:cyclic-guanylate-specific phosphodiesterase activity"/>
    <property type="evidence" value="ECO:0007669"/>
    <property type="project" value="InterPro"/>
</dbReference>
<comment type="caution">
    <text evidence="4">The sequence shown here is derived from an EMBL/GenBank/DDBJ whole genome shotgun (WGS) entry which is preliminary data.</text>
</comment>
<dbReference type="CDD" id="cd01948">
    <property type="entry name" value="EAL"/>
    <property type="match status" value="1"/>
</dbReference>
<gene>
    <name evidence="4" type="ORF">UN63_14115</name>
</gene>
<keyword evidence="5" id="KW-1185">Reference proteome</keyword>
<dbReference type="InterPro" id="IPR043128">
    <property type="entry name" value="Rev_trsase/Diguanyl_cyclase"/>
</dbReference>
<dbReference type="OrthoDB" id="5894408at2"/>
<dbReference type="PANTHER" id="PTHR33121:SF79">
    <property type="entry name" value="CYCLIC DI-GMP PHOSPHODIESTERASE PDED-RELATED"/>
    <property type="match status" value="1"/>
</dbReference>
<dbReference type="Gene3D" id="3.30.70.270">
    <property type="match status" value="1"/>
</dbReference>
<evidence type="ECO:0000256" key="1">
    <source>
        <dbReference type="SAM" id="Phobius"/>
    </source>
</evidence>
<dbReference type="SMART" id="SM00052">
    <property type="entry name" value="EAL"/>
    <property type="match status" value="1"/>
</dbReference>